<keyword evidence="1" id="KW-0808">Transferase</keyword>
<comment type="caution">
    <text evidence="1">The sequence shown here is derived from an EMBL/GenBank/DDBJ whole genome shotgun (WGS) entry which is preliminary data.</text>
</comment>
<proteinExistence type="predicted"/>
<gene>
    <name evidence="1" type="ORF">CTI12_AA507150</name>
</gene>
<dbReference type="AlphaFoldDB" id="A0A2U1L9V9"/>
<keyword evidence="1" id="KW-0548">Nucleotidyltransferase</keyword>
<sequence length="165" mass="18968">MEGVVNMSVVPASDLNGIASGKGGNEFEFGNSDKTKGILLFSEIVWNRMKNLVKLNTAPNCWYEILDFRLKRPINKFIWSILQRLIIGASIYYIWQERNLRTFQGKVRSIDDICYLIQDAVRLRILGLNLSDSDQVLEAAQVWDFHVERVIGKKKIKFSDGRKNS</sequence>
<dbReference type="Proteomes" id="UP000245207">
    <property type="component" value="Unassembled WGS sequence"/>
</dbReference>
<evidence type="ECO:0000313" key="2">
    <source>
        <dbReference type="Proteomes" id="UP000245207"/>
    </source>
</evidence>
<keyword evidence="2" id="KW-1185">Reference proteome</keyword>
<protein>
    <submittedName>
        <fullName evidence="1">Reverse transcriptase domain, Reverse transcriptase zinc-binding domain protein</fullName>
    </submittedName>
</protein>
<organism evidence="1 2">
    <name type="scientific">Artemisia annua</name>
    <name type="common">Sweet wormwood</name>
    <dbReference type="NCBI Taxonomy" id="35608"/>
    <lineage>
        <taxon>Eukaryota</taxon>
        <taxon>Viridiplantae</taxon>
        <taxon>Streptophyta</taxon>
        <taxon>Embryophyta</taxon>
        <taxon>Tracheophyta</taxon>
        <taxon>Spermatophyta</taxon>
        <taxon>Magnoliopsida</taxon>
        <taxon>eudicotyledons</taxon>
        <taxon>Gunneridae</taxon>
        <taxon>Pentapetalae</taxon>
        <taxon>asterids</taxon>
        <taxon>campanulids</taxon>
        <taxon>Asterales</taxon>
        <taxon>Asteraceae</taxon>
        <taxon>Asteroideae</taxon>
        <taxon>Anthemideae</taxon>
        <taxon>Artemisiinae</taxon>
        <taxon>Artemisia</taxon>
    </lineage>
</organism>
<reference evidence="1 2" key="1">
    <citation type="journal article" date="2018" name="Mol. Plant">
        <title>The genome of Artemisia annua provides insight into the evolution of Asteraceae family and artemisinin biosynthesis.</title>
        <authorList>
            <person name="Shen Q."/>
            <person name="Zhang L."/>
            <person name="Liao Z."/>
            <person name="Wang S."/>
            <person name="Yan T."/>
            <person name="Shi P."/>
            <person name="Liu M."/>
            <person name="Fu X."/>
            <person name="Pan Q."/>
            <person name="Wang Y."/>
            <person name="Lv Z."/>
            <person name="Lu X."/>
            <person name="Zhang F."/>
            <person name="Jiang W."/>
            <person name="Ma Y."/>
            <person name="Chen M."/>
            <person name="Hao X."/>
            <person name="Li L."/>
            <person name="Tang Y."/>
            <person name="Lv G."/>
            <person name="Zhou Y."/>
            <person name="Sun X."/>
            <person name="Brodelius P.E."/>
            <person name="Rose J.K.C."/>
            <person name="Tang K."/>
        </authorList>
    </citation>
    <scope>NUCLEOTIDE SEQUENCE [LARGE SCALE GENOMIC DNA]</scope>
    <source>
        <strain evidence="2">cv. Huhao1</strain>
        <tissue evidence="1">Leaf</tissue>
    </source>
</reference>
<keyword evidence="1" id="KW-0695">RNA-directed DNA polymerase</keyword>
<evidence type="ECO:0000313" key="1">
    <source>
        <dbReference type="EMBL" id="PWA45787.1"/>
    </source>
</evidence>
<name>A0A2U1L9V9_ARTAN</name>
<dbReference type="GO" id="GO:0003964">
    <property type="term" value="F:RNA-directed DNA polymerase activity"/>
    <property type="evidence" value="ECO:0007669"/>
    <property type="project" value="UniProtKB-KW"/>
</dbReference>
<accession>A0A2U1L9V9</accession>
<dbReference type="EMBL" id="PKPP01010593">
    <property type="protein sequence ID" value="PWA45787.1"/>
    <property type="molecule type" value="Genomic_DNA"/>
</dbReference>